<feature type="non-terminal residue" evidence="1">
    <location>
        <position position="1"/>
    </location>
</feature>
<protein>
    <submittedName>
        <fullName evidence="1">Uncharacterized protein</fullName>
    </submittedName>
</protein>
<dbReference type="AlphaFoldDB" id="A0A2S6CYM6"/>
<gene>
    <name evidence="1" type="ORF">CUN59_02400</name>
</gene>
<proteinExistence type="predicted"/>
<evidence type="ECO:0000313" key="1">
    <source>
        <dbReference type="EMBL" id="PPJ64846.1"/>
    </source>
</evidence>
<accession>A0A2S6CYM6</accession>
<keyword evidence="2" id="KW-1185">Reference proteome</keyword>
<evidence type="ECO:0000313" key="2">
    <source>
        <dbReference type="Proteomes" id="UP000239589"/>
    </source>
</evidence>
<dbReference type="Proteomes" id="UP000239589">
    <property type="component" value="Unassembled WGS sequence"/>
</dbReference>
<sequence>SSKSHDNKRVRICLQTVIYESRITGNNNLGTLNWERLNWELLTGNREQGTLNWELLTGNRELLTGNREQGTGNRERGTGEKIFKLIESSVLLVDGKQQVKFVLNVDTNGVNLI</sequence>
<organism evidence="1 2">
    <name type="scientific">Cuspidothrix issatschenkoi CHARLIE-1</name>
    <dbReference type="NCBI Taxonomy" id="2052836"/>
    <lineage>
        <taxon>Bacteria</taxon>
        <taxon>Bacillati</taxon>
        <taxon>Cyanobacteriota</taxon>
        <taxon>Cyanophyceae</taxon>
        <taxon>Nostocales</taxon>
        <taxon>Aphanizomenonaceae</taxon>
        <taxon>Cuspidothrix</taxon>
    </lineage>
</organism>
<comment type="caution">
    <text evidence="1">The sequence shown here is derived from an EMBL/GenBank/DDBJ whole genome shotgun (WGS) entry which is preliminary data.</text>
</comment>
<reference evidence="1 2" key="1">
    <citation type="submission" date="2018-02" db="EMBL/GenBank/DDBJ databases">
        <title>Discovery of a pederin family compound in a non-symbiotic bloom-forming cyanobacterium.</title>
        <authorList>
            <person name="Kust A."/>
            <person name="Mares J."/>
            <person name="Jokela J."/>
            <person name="Urajova P."/>
            <person name="Hajek J."/>
            <person name="Saurav K."/>
            <person name="Voracova K."/>
            <person name="Fewer D.P."/>
            <person name="Haapaniemi E."/>
            <person name="Permi P."/>
            <person name="Rehakova K."/>
            <person name="Sivonen K."/>
            <person name="Hrouzek P."/>
        </authorList>
    </citation>
    <scope>NUCLEOTIDE SEQUENCE [LARGE SCALE GENOMIC DNA]</scope>
    <source>
        <strain evidence="1 2">CHARLIE-1</strain>
    </source>
</reference>
<dbReference type="EMBL" id="PGEM01000017">
    <property type="protein sequence ID" value="PPJ64846.1"/>
    <property type="molecule type" value="Genomic_DNA"/>
</dbReference>
<name>A0A2S6CYM6_9CYAN</name>